<dbReference type="GO" id="GO:0016740">
    <property type="term" value="F:transferase activity"/>
    <property type="evidence" value="ECO:0007669"/>
    <property type="project" value="UniProtKB-KW"/>
</dbReference>
<organism evidence="1 2">
    <name type="scientific">Fusarium napiforme</name>
    <dbReference type="NCBI Taxonomy" id="42672"/>
    <lineage>
        <taxon>Eukaryota</taxon>
        <taxon>Fungi</taxon>
        <taxon>Dikarya</taxon>
        <taxon>Ascomycota</taxon>
        <taxon>Pezizomycotina</taxon>
        <taxon>Sordariomycetes</taxon>
        <taxon>Hypocreomycetidae</taxon>
        <taxon>Hypocreales</taxon>
        <taxon>Nectriaceae</taxon>
        <taxon>Fusarium</taxon>
        <taxon>Fusarium fujikuroi species complex</taxon>
    </lineage>
</organism>
<reference evidence="1 2" key="1">
    <citation type="submission" date="2020-05" db="EMBL/GenBank/DDBJ databases">
        <title>Identification and distribution of gene clusters putatively required for synthesis of sphingolipid metabolism inhibitors in phylogenetically diverse species of the filamentous fungus Fusarium.</title>
        <authorList>
            <person name="Kim H.-S."/>
            <person name="Busman M."/>
            <person name="Brown D.W."/>
            <person name="Divon H."/>
            <person name="Uhlig S."/>
            <person name="Proctor R.H."/>
        </authorList>
    </citation>
    <scope>NUCLEOTIDE SEQUENCE [LARGE SCALE GENOMIC DNA]</scope>
    <source>
        <strain evidence="1 2">NRRL 25196</strain>
    </source>
</reference>
<dbReference type="Gene3D" id="3.30.200.20">
    <property type="entry name" value="Phosphorylase Kinase, domain 1"/>
    <property type="match status" value="1"/>
</dbReference>
<protein>
    <submittedName>
        <fullName evidence="1">Phosphotransferase enzyme family</fullName>
    </submittedName>
</protein>
<gene>
    <name evidence="1" type="ORF">FNAPI_7157</name>
</gene>
<dbReference type="InterPro" id="IPR011009">
    <property type="entry name" value="Kinase-like_dom_sf"/>
</dbReference>
<keyword evidence="2" id="KW-1185">Reference proteome</keyword>
<dbReference type="SUPFAM" id="SSF56112">
    <property type="entry name" value="Protein kinase-like (PK-like)"/>
    <property type="match status" value="1"/>
</dbReference>
<sequence>MTSAHPDIDSKVRKALEGTKFEVSKLKEITGGSANWIYKAKLVKPLDNGEVEILVKHGEPYMASKPEFALPPLRCVIETESLKILSRVSSFDNLPKGTYSFVVRTPELHHFDQASSTQILEFMPDGIHLKDYAIQNCGSSTPDAFKPQCLELGKAIGKWLQEFGTWSGQQVRHRDLAAQNEFGQHVRHMVNYAWLHERINEYPRILKEAKDILAQVEQIAAAEIEDTDKLQIIYADFWTGK</sequence>
<dbReference type="Proteomes" id="UP000574317">
    <property type="component" value="Unassembled WGS sequence"/>
</dbReference>
<name>A0A8H5JC85_9HYPO</name>
<proteinExistence type="predicted"/>
<accession>A0A8H5JC85</accession>
<dbReference type="EMBL" id="JAAOAO010000263">
    <property type="protein sequence ID" value="KAF5552242.1"/>
    <property type="molecule type" value="Genomic_DNA"/>
</dbReference>
<evidence type="ECO:0000313" key="1">
    <source>
        <dbReference type="EMBL" id="KAF5552242.1"/>
    </source>
</evidence>
<evidence type="ECO:0000313" key="2">
    <source>
        <dbReference type="Proteomes" id="UP000574317"/>
    </source>
</evidence>
<keyword evidence="1" id="KW-0808">Transferase</keyword>
<comment type="caution">
    <text evidence="1">The sequence shown here is derived from an EMBL/GenBank/DDBJ whole genome shotgun (WGS) entry which is preliminary data.</text>
</comment>
<dbReference type="AlphaFoldDB" id="A0A8H5JC85"/>